<reference evidence="4 5" key="1">
    <citation type="submission" date="2015-02" db="EMBL/GenBank/DDBJ databases">
        <title>Nostoc linckia genome annotation.</title>
        <authorList>
            <person name="Zhou Z."/>
        </authorList>
    </citation>
    <scope>NUCLEOTIDE SEQUENCE [LARGE SCALE GENOMIC DNA]</scope>
    <source>
        <strain evidence="5">z8</strain>
    </source>
</reference>
<evidence type="ECO:0000313" key="4">
    <source>
        <dbReference type="EMBL" id="PHK00822.1"/>
    </source>
</evidence>
<evidence type="ECO:0008006" key="6">
    <source>
        <dbReference type="Google" id="ProtNLM"/>
    </source>
</evidence>
<dbReference type="Proteomes" id="UP000222310">
    <property type="component" value="Unassembled WGS sequence"/>
</dbReference>
<feature type="domain" description="Terminase large subunit GpA endonuclease" evidence="3">
    <location>
        <begin position="299"/>
        <end position="593"/>
    </location>
</feature>
<gene>
    <name evidence="4" type="ORF">VF08_23450</name>
</gene>
<evidence type="ECO:0000313" key="5">
    <source>
        <dbReference type="Proteomes" id="UP000222310"/>
    </source>
</evidence>
<dbReference type="InterPro" id="IPR027417">
    <property type="entry name" value="P-loop_NTPase"/>
</dbReference>
<dbReference type="InterPro" id="IPR046454">
    <property type="entry name" value="GpA_endonuclease"/>
</dbReference>
<dbReference type="PANTHER" id="PTHR34413:SF2">
    <property type="entry name" value="PROPHAGE TAIL FIBER ASSEMBLY PROTEIN HOMOLOG TFAE-RELATED"/>
    <property type="match status" value="1"/>
</dbReference>
<dbReference type="InterPro" id="IPR046453">
    <property type="entry name" value="GpA_ATPase"/>
</dbReference>
<dbReference type="Pfam" id="PF05876">
    <property type="entry name" value="GpA_ATPase"/>
    <property type="match status" value="1"/>
</dbReference>
<dbReference type="EMBL" id="LAHD01000078">
    <property type="protein sequence ID" value="PHK00822.1"/>
    <property type="molecule type" value="Genomic_DNA"/>
</dbReference>
<accession>A0A9Q5Z998</accession>
<dbReference type="Pfam" id="PF20454">
    <property type="entry name" value="GpA_nuclease"/>
    <property type="match status" value="1"/>
</dbReference>
<dbReference type="GeneID" id="57097302"/>
<dbReference type="Gene3D" id="3.40.50.300">
    <property type="entry name" value="P-loop containing nucleotide triphosphate hydrolases"/>
    <property type="match status" value="1"/>
</dbReference>
<name>A0A9Q5Z998_NOSLI</name>
<feature type="compositionally biased region" description="Basic and acidic residues" evidence="1">
    <location>
        <begin position="615"/>
        <end position="630"/>
    </location>
</feature>
<dbReference type="GO" id="GO:0004519">
    <property type="term" value="F:endonuclease activity"/>
    <property type="evidence" value="ECO:0007669"/>
    <property type="project" value="InterPro"/>
</dbReference>
<dbReference type="AlphaFoldDB" id="A0A9Q5Z998"/>
<comment type="caution">
    <text evidence="4">The sequence shown here is derived from an EMBL/GenBank/DDBJ whole genome shotgun (WGS) entry which is preliminary data.</text>
</comment>
<dbReference type="InterPro" id="IPR051220">
    <property type="entry name" value="TFA_Chaperone"/>
</dbReference>
<sequence length="630" mass="72065">MLANAEDIYLEAFFGGFMPDPVTMTVSEWADNHRFLSSKSAAEPGQWETSRTPYLREIMDCLSATSPVQRIVFMKGAQVGGTECGNNWIGYVIDLAPGPFLMVNPSLDVVERTTKQRLDPMFAESPRLAAKVADKKSKDSSNTMKAKEFPGGLLMLTGANAPASLRSMPIRYLFMDEVDAYPGDVGKEGDPVELATARTRTYRRNRKILLVSTPTIKGHSRIETAFEESDQRYFYVPCPQCRHRQRLVFSNLKWEKGKPETAYYVCEGCGFPIDERLHKTIMLAQGSWVAHKPENTRARGYHLSSLYSPYGWMSWADIAEQFEQAKGKPSELKTFINTVLGETWNDKGEAPDHEALYRRREEYSFNTVPKGGLFLTAGADVQRDRIEVEVVAWGPNMESWSIDYRVLKGDTSQNEVWDRLKAMLHERWPHESGALMALRFLAVDSGDQTQTVYNWVRTVADERVMAIKGVDNMLTIFGQPKQVDINYQGQKIYRGCKYWPVGVSVVKTELYGFLRQKPPLEKDEALPYGFCHFPHYDMDYFKGITAEHRISKTVNGRPVLRWEKSYERNEPLDCRVYARAAAAVFGIDRFQEEQWQQLQQELAAQLKPLNNAPTKQERRVNPFTGRDKWI</sequence>
<evidence type="ECO:0000256" key="1">
    <source>
        <dbReference type="SAM" id="MobiDB-lite"/>
    </source>
</evidence>
<dbReference type="RefSeq" id="WP_099071027.1">
    <property type="nucleotide sequence ID" value="NZ_LAHD01000078.1"/>
</dbReference>
<evidence type="ECO:0000259" key="2">
    <source>
        <dbReference type="Pfam" id="PF05876"/>
    </source>
</evidence>
<evidence type="ECO:0000259" key="3">
    <source>
        <dbReference type="Pfam" id="PF20454"/>
    </source>
</evidence>
<proteinExistence type="inferred from homology"/>
<dbReference type="HAMAP" id="MF_04144">
    <property type="entry name" value="TERL_LAMBDA"/>
    <property type="match status" value="1"/>
</dbReference>
<organism evidence="4 5">
    <name type="scientific">Nostoc linckia z8</name>
    <dbReference type="NCBI Taxonomy" id="1628746"/>
    <lineage>
        <taxon>Bacteria</taxon>
        <taxon>Bacillati</taxon>
        <taxon>Cyanobacteriota</taxon>
        <taxon>Cyanophyceae</taxon>
        <taxon>Nostocales</taxon>
        <taxon>Nostocaceae</taxon>
        <taxon>Nostoc</taxon>
    </lineage>
</organism>
<dbReference type="PANTHER" id="PTHR34413">
    <property type="entry name" value="PROPHAGE TAIL FIBER ASSEMBLY PROTEIN HOMOLOG TFAE-RELATED-RELATED"/>
    <property type="match status" value="1"/>
</dbReference>
<dbReference type="GO" id="GO:0005524">
    <property type="term" value="F:ATP binding"/>
    <property type="evidence" value="ECO:0007669"/>
    <property type="project" value="InterPro"/>
</dbReference>
<feature type="region of interest" description="Disordered" evidence="1">
    <location>
        <begin position="609"/>
        <end position="630"/>
    </location>
</feature>
<protein>
    <recommendedName>
        <fullName evidence="6">Phage terminase large subunit family protein</fullName>
    </recommendedName>
</protein>
<dbReference type="InterPro" id="IPR008866">
    <property type="entry name" value="Phage_lambda_GpA-like"/>
</dbReference>
<feature type="domain" description="Phage terminase large subunit GpA ATPase" evidence="2">
    <location>
        <begin position="41"/>
        <end position="288"/>
    </location>
</feature>
<dbReference type="GO" id="GO:0016887">
    <property type="term" value="F:ATP hydrolysis activity"/>
    <property type="evidence" value="ECO:0007669"/>
    <property type="project" value="InterPro"/>
</dbReference>